<feature type="domain" description="Glyceraldehyde 3-phosphate dehydrogenase catalytic" evidence="21">
    <location>
        <begin position="28"/>
        <end position="82"/>
    </location>
</feature>
<keyword evidence="12" id="KW-0560">Oxidoreductase</keyword>
<evidence type="ECO:0000256" key="8">
    <source>
        <dbReference type="ARBA" id="ARBA00022679"/>
    </source>
</evidence>
<evidence type="ECO:0000256" key="15">
    <source>
        <dbReference type="ARBA" id="ARBA00023212"/>
    </source>
</evidence>
<keyword evidence="14" id="KW-0324">Glycolysis</keyword>
<evidence type="ECO:0000256" key="16">
    <source>
        <dbReference type="ARBA" id="ARBA00023242"/>
    </source>
</evidence>
<dbReference type="PANTHER" id="PTHR10836:SF111">
    <property type="entry name" value="GLYCERALDEHYDE-3-PHOSPHATE DEHYDROGENASE"/>
    <property type="match status" value="1"/>
</dbReference>
<keyword evidence="8" id="KW-0808">Transferase</keyword>
<evidence type="ECO:0000256" key="18">
    <source>
        <dbReference type="ARBA" id="ARBA00046997"/>
    </source>
</evidence>
<dbReference type="GO" id="GO:0006915">
    <property type="term" value="P:apoptotic process"/>
    <property type="evidence" value="ECO:0007669"/>
    <property type="project" value="UniProtKB-KW"/>
</dbReference>
<evidence type="ECO:0000256" key="3">
    <source>
        <dbReference type="ARBA" id="ARBA00004514"/>
    </source>
</evidence>
<dbReference type="EC" id="1.2.1.12" evidence="6"/>
<dbReference type="SUPFAM" id="SSF55347">
    <property type="entry name" value="Glyceraldehyde-3-phosphate dehydrogenase-like, C-terminal domain"/>
    <property type="match status" value="1"/>
</dbReference>
<evidence type="ECO:0000256" key="11">
    <source>
        <dbReference type="ARBA" id="ARBA00022845"/>
    </source>
</evidence>
<evidence type="ECO:0000256" key="19">
    <source>
        <dbReference type="ARBA" id="ARBA00047698"/>
    </source>
</evidence>
<comment type="subunit">
    <text evidence="18">Homotetramer. Interacts with TPPP; the interaction is direct. Interacts (when S-nitrosylated) with SIAH1; leading to nuclear translocation. Interacts with RILPL1/GOSPEL, leading to prevent the interaction between GAPDH and SIAH1 and prevent nuclear translocation. Interacts with CHP1; the interaction increases the binding of CHP1 with microtubules. Associates with microtubules. Interacts with EIF1AD, USP25, PRKCI and WARS1. Interacts with phosphorylated RPL13A; inhibited by oxidatively-modified low-densitity lipoprotein (LDL(ox)). Component of the GAIT complex. Interacts with FKBP6; leading to inhibit GAPDH catalytic activity. Interacts with TRAF2, promoting TRAF2 ubiquitination. Interacts with TRAF3, promoting TRAF3 ubiquitination.</text>
</comment>
<comment type="catalytic activity">
    <reaction evidence="19">
        <text>D-glyceraldehyde 3-phosphate + phosphate + NAD(+) = (2R)-3-phospho-glyceroyl phosphate + NADH + H(+)</text>
        <dbReference type="Rhea" id="RHEA:10300"/>
        <dbReference type="ChEBI" id="CHEBI:15378"/>
        <dbReference type="ChEBI" id="CHEBI:43474"/>
        <dbReference type="ChEBI" id="CHEBI:57540"/>
        <dbReference type="ChEBI" id="CHEBI:57604"/>
        <dbReference type="ChEBI" id="CHEBI:57945"/>
        <dbReference type="ChEBI" id="CHEBI:59776"/>
        <dbReference type="EC" id="1.2.1.12"/>
    </reaction>
</comment>
<dbReference type="GO" id="GO:0016740">
    <property type="term" value="F:transferase activity"/>
    <property type="evidence" value="ECO:0007669"/>
    <property type="project" value="UniProtKB-KW"/>
</dbReference>
<protein>
    <recommendedName>
        <fullName evidence="6">glyceraldehyde-3-phosphate dehydrogenase (phosphorylating)</fullName>
        <ecNumber evidence="6">1.2.1.12</ecNumber>
    </recommendedName>
    <alternativeName>
        <fullName evidence="17">Peptidyl-cysteine S-nitrosylase GAPDH</fullName>
    </alternativeName>
</protein>
<keyword evidence="23" id="KW-1185">Reference proteome</keyword>
<evidence type="ECO:0000256" key="6">
    <source>
        <dbReference type="ARBA" id="ARBA00013119"/>
    </source>
</evidence>
<sequence>MFVMGVNHDKYDNSLKIGDSVSCIANCLAPLAKIIQDHFVIMEGLHAITVAYKTVDGPSGKLGHDGHGAAQSIIPAFTGAAKGYLTCHLEKAAKYEYIKIEVKQASEGPLKGTLGYTENQVVCCDINSDSHFSTSDAGAGFALNDSFVKIIPGMTMNMAKQQRVDFMAYMASKE</sequence>
<name>A0AAW0J6G7_MYOGA</name>
<evidence type="ECO:0000259" key="21">
    <source>
        <dbReference type="Pfam" id="PF02800"/>
    </source>
</evidence>
<evidence type="ECO:0000256" key="17">
    <source>
        <dbReference type="ARBA" id="ARBA00031890"/>
    </source>
</evidence>
<evidence type="ECO:0000256" key="9">
    <source>
        <dbReference type="ARBA" id="ARBA00022703"/>
    </source>
</evidence>
<keyword evidence="15" id="KW-0206">Cytoskeleton</keyword>
<accession>A0AAW0J6G7</accession>
<dbReference type="GO" id="GO:0005856">
    <property type="term" value="C:cytoskeleton"/>
    <property type="evidence" value="ECO:0007669"/>
    <property type="project" value="UniProtKB-SubCell"/>
</dbReference>
<keyword evidence="16" id="KW-0539">Nucleus</keyword>
<evidence type="ECO:0000313" key="22">
    <source>
        <dbReference type="EMBL" id="KAK7822158.1"/>
    </source>
</evidence>
<keyword evidence="10" id="KW-0702">S-nitrosylation</keyword>
<dbReference type="GO" id="GO:0006417">
    <property type="term" value="P:regulation of translation"/>
    <property type="evidence" value="ECO:0007669"/>
    <property type="project" value="UniProtKB-KW"/>
</dbReference>
<comment type="pathway">
    <text evidence="4">Carbohydrate degradation; glycolysis; pyruvate from D-glyceraldehyde 3-phosphate: step 1/5.</text>
</comment>
<evidence type="ECO:0000256" key="10">
    <source>
        <dbReference type="ARBA" id="ARBA00022799"/>
    </source>
</evidence>
<organism evidence="22 23">
    <name type="scientific">Myodes glareolus</name>
    <name type="common">Bank vole</name>
    <name type="synonym">Clethrionomys glareolus</name>
    <dbReference type="NCBI Taxonomy" id="447135"/>
    <lineage>
        <taxon>Eukaryota</taxon>
        <taxon>Metazoa</taxon>
        <taxon>Chordata</taxon>
        <taxon>Craniata</taxon>
        <taxon>Vertebrata</taxon>
        <taxon>Euteleostomi</taxon>
        <taxon>Mammalia</taxon>
        <taxon>Eutheria</taxon>
        <taxon>Euarchontoglires</taxon>
        <taxon>Glires</taxon>
        <taxon>Rodentia</taxon>
        <taxon>Myomorpha</taxon>
        <taxon>Muroidea</taxon>
        <taxon>Cricetidae</taxon>
        <taxon>Arvicolinae</taxon>
        <taxon>Myodes</taxon>
    </lineage>
</organism>
<dbReference type="Pfam" id="PF02800">
    <property type="entry name" value="Gp_dh_C"/>
    <property type="match status" value="2"/>
</dbReference>
<evidence type="ECO:0000313" key="23">
    <source>
        <dbReference type="Proteomes" id="UP001488838"/>
    </source>
</evidence>
<evidence type="ECO:0000256" key="4">
    <source>
        <dbReference type="ARBA" id="ARBA00004869"/>
    </source>
</evidence>
<dbReference type="GO" id="GO:0004365">
    <property type="term" value="F:glyceraldehyde-3-phosphate dehydrogenase (NAD+) (phosphorylating) activity"/>
    <property type="evidence" value="ECO:0007669"/>
    <property type="project" value="UniProtKB-EC"/>
</dbReference>
<dbReference type="Gene3D" id="3.30.360.10">
    <property type="entry name" value="Dihydrodipicolinate Reductase, domain 2"/>
    <property type="match status" value="2"/>
</dbReference>
<proteinExistence type="inferred from homology"/>
<dbReference type="EMBL" id="JBBHLL010000060">
    <property type="protein sequence ID" value="KAK7822158.1"/>
    <property type="molecule type" value="Genomic_DNA"/>
</dbReference>
<keyword evidence="9" id="KW-0053">Apoptosis</keyword>
<feature type="domain" description="Glyceraldehyde 3-phosphate dehydrogenase catalytic" evidence="21">
    <location>
        <begin position="85"/>
        <end position="151"/>
    </location>
</feature>
<evidence type="ECO:0000256" key="5">
    <source>
        <dbReference type="ARBA" id="ARBA00007406"/>
    </source>
</evidence>
<comment type="catalytic activity">
    <reaction evidence="20">
        <text>S-nitroso-L-cysteinyl-[GAPDH] + L-cysteinyl-[protein] = L-cysteinyl-[GAPDH] + S-nitroso-L-cysteinyl-[protein]</text>
        <dbReference type="Rhea" id="RHEA:66684"/>
        <dbReference type="Rhea" id="RHEA-COMP:10131"/>
        <dbReference type="Rhea" id="RHEA-COMP:17089"/>
        <dbReference type="Rhea" id="RHEA-COMP:17090"/>
        <dbReference type="Rhea" id="RHEA-COMP:17091"/>
        <dbReference type="ChEBI" id="CHEBI:29950"/>
        <dbReference type="ChEBI" id="CHEBI:149494"/>
    </reaction>
    <physiologicalReaction direction="left-to-right" evidence="20">
        <dbReference type="Rhea" id="RHEA:66685"/>
    </physiologicalReaction>
</comment>
<reference evidence="22 23" key="1">
    <citation type="journal article" date="2023" name="bioRxiv">
        <title>Conserved and derived expression patterns and positive selection on dental genes reveal complex evolutionary context of ever-growing rodent molars.</title>
        <authorList>
            <person name="Calamari Z.T."/>
            <person name="Song A."/>
            <person name="Cohen E."/>
            <person name="Akter M."/>
            <person name="Roy R.D."/>
            <person name="Hallikas O."/>
            <person name="Christensen M.M."/>
            <person name="Li P."/>
            <person name="Marangoni P."/>
            <person name="Jernvall J."/>
            <person name="Klein O.D."/>
        </authorList>
    </citation>
    <scope>NUCLEOTIDE SEQUENCE [LARGE SCALE GENOMIC DNA]</scope>
    <source>
        <strain evidence="22">V071</strain>
    </source>
</reference>
<dbReference type="GO" id="GO:0005634">
    <property type="term" value="C:nucleus"/>
    <property type="evidence" value="ECO:0007669"/>
    <property type="project" value="UniProtKB-SubCell"/>
</dbReference>
<evidence type="ECO:0000256" key="7">
    <source>
        <dbReference type="ARBA" id="ARBA00022490"/>
    </source>
</evidence>
<evidence type="ECO:0000256" key="20">
    <source>
        <dbReference type="ARBA" id="ARBA00048005"/>
    </source>
</evidence>
<evidence type="ECO:0000256" key="2">
    <source>
        <dbReference type="ARBA" id="ARBA00004245"/>
    </source>
</evidence>
<evidence type="ECO:0000256" key="13">
    <source>
        <dbReference type="ARBA" id="ARBA00023027"/>
    </source>
</evidence>
<evidence type="ECO:0000256" key="1">
    <source>
        <dbReference type="ARBA" id="ARBA00004123"/>
    </source>
</evidence>
<evidence type="ECO:0000256" key="14">
    <source>
        <dbReference type="ARBA" id="ARBA00023152"/>
    </source>
</evidence>
<dbReference type="AlphaFoldDB" id="A0AAW0J6G7"/>
<keyword evidence="11" id="KW-0810">Translation regulation</keyword>
<dbReference type="PANTHER" id="PTHR10836">
    <property type="entry name" value="GLYCERALDEHYDE 3-PHOSPHATE DEHYDROGENASE"/>
    <property type="match status" value="1"/>
</dbReference>
<dbReference type="Proteomes" id="UP001488838">
    <property type="component" value="Unassembled WGS sequence"/>
</dbReference>
<evidence type="ECO:0000256" key="12">
    <source>
        <dbReference type="ARBA" id="ARBA00023002"/>
    </source>
</evidence>
<dbReference type="InterPro" id="IPR020829">
    <property type="entry name" value="GlycerAld_3-P_DH_cat"/>
</dbReference>
<keyword evidence="13" id="KW-0520">NAD</keyword>
<comment type="subcellular location">
    <subcellularLocation>
        <location evidence="2">Cytoplasm</location>
        <location evidence="2">Cytoskeleton</location>
    </subcellularLocation>
    <subcellularLocation>
        <location evidence="3">Cytoplasm</location>
        <location evidence="3">Cytosol</location>
    </subcellularLocation>
    <subcellularLocation>
        <location evidence="1">Nucleus</location>
    </subcellularLocation>
</comment>
<dbReference type="GO" id="GO:0005829">
    <property type="term" value="C:cytosol"/>
    <property type="evidence" value="ECO:0007669"/>
    <property type="project" value="UniProtKB-SubCell"/>
</dbReference>
<comment type="similarity">
    <text evidence="5">Belongs to the glyceraldehyde-3-phosphate dehydrogenase family.</text>
</comment>
<dbReference type="InterPro" id="IPR020831">
    <property type="entry name" value="GlycerAld/Erythrose_P_DH"/>
</dbReference>
<keyword evidence="7" id="KW-0963">Cytoplasm</keyword>
<dbReference type="Gene3D" id="3.40.50.720">
    <property type="entry name" value="NAD(P)-binding Rossmann-like Domain"/>
    <property type="match status" value="1"/>
</dbReference>
<comment type="caution">
    <text evidence="22">The sequence shown here is derived from an EMBL/GenBank/DDBJ whole genome shotgun (WGS) entry which is preliminary data.</text>
</comment>
<dbReference type="GO" id="GO:0006096">
    <property type="term" value="P:glycolytic process"/>
    <property type="evidence" value="ECO:0007669"/>
    <property type="project" value="UniProtKB-KW"/>
</dbReference>
<gene>
    <name evidence="22" type="ORF">U0070_000722</name>
</gene>